<dbReference type="Pfam" id="PF13450">
    <property type="entry name" value="NAD_binding_8"/>
    <property type="match status" value="1"/>
</dbReference>
<dbReference type="HOGENOM" id="CLU_028123_1_0_7"/>
<dbReference type="STRING" id="96561.Dole_0350"/>
<dbReference type="Gene3D" id="3.50.50.60">
    <property type="entry name" value="FAD/NAD(P)-binding domain"/>
    <property type="match status" value="1"/>
</dbReference>
<proteinExistence type="predicted"/>
<dbReference type="OrthoDB" id="20837at2"/>
<reference evidence="2 3" key="1">
    <citation type="submission" date="2007-10" db="EMBL/GenBank/DDBJ databases">
        <title>Complete sequence of Desulfococcus oleovorans Hxd3.</title>
        <authorList>
            <consortium name="US DOE Joint Genome Institute"/>
            <person name="Copeland A."/>
            <person name="Lucas S."/>
            <person name="Lapidus A."/>
            <person name="Barry K."/>
            <person name="Glavina del Rio T."/>
            <person name="Dalin E."/>
            <person name="Tice H."/>
            <person name="Pitluck S."/>
            <person name="Kiss H."/>
            <person name="Brettin T."/>
            <person name="Bruce D."/>
            <person name="Detter J.C."/>
            <person name="Han C."/>
            <person name="Schmutz J."/>
            <person name="Larimer F."/>
            <person name="Land M."/>
            <person name="Hauser L."/>
            <person name="Kyrpides N."/>
            <person name="Kim E."/>
            <person name="Wawrik B."/>
            <person name="Richardson P."/>
        </authorList>
    </citation>
    <scope>NUCLEOTIDE SEQUENCE [LARGE SCALE GENOMIC DNA]</scope>
    <source>
        <strain evidence="3">DSM 6200 / JCM 39069 / Hxd3</strain>
    </source>
</reference>
<dbReference type="RefSeq" id="WP_012173779.1">
    <property type="nucleotide sequence ID" value="NC_009943.1"/>
</dbReference>
<gene>
    <name evidence="2" type="ordered locus">Dole_0350</name>
</gene>
<keyword evidence="1" id="KW-0472">Membrane</keyword>
<dbReference type="Proteomes" id="UP000008561">
    <property type="component" value="Chromosome"/>
</dbReference>
<feature type="transmembrane region" description="Helical" evidence="1">
    <location>
        <begin position="7"/>
        <end position="26"/>
    </location>
</feature>
<dbReference type="InterPro" id="IPR036188">
    <property type="entry name" value="FAD/NAD-bd_sf"/>
</dbReference>
<dbReference type="PANTHER" id="PTHR42923:SF17">
    <property type="entry name" value="AMINE OXIDASE DOMAIN-CONTAINING PROTEIN"/>
    <property type="match status" value="1"/>
</dbReference>
<keyword evidence="1" id="KW-0812">Transmembrane</keyword>
<dbReference type="EMBL" id="CP000859">
    <property type="protein sequence ID" value="ABW66160.1"/>
    <property type="molecule type" value="Genomic_DNA"/>
</dbReference>
<sequence length="423" mass="47371">MQTEKDIKTVAVIGGGVTGIVAAYLMDRKYKVTLFEKNDYLGGHTNTQLVADGSGSQVPVDTGFIVFNDRTYPHFTTFLKQLKVAAADAPMSFGYYNRAKDVQFCSRVPGGLFADRKNLFRPWYWRMVGEILRFNRQARRDLYGGRLGDMTLGDYLSVNRYSPAFQDYYLLPMAGAIWSSPAGHINRFPCESFFRFYDNHGLLSATDHPQWKTICNGSVQYVRAFEKVFTGQVRLNASVLNVARTAEGVMVTTTDGPPAVFDAAIIASHADQALAMLEDPDETEKTVLGAWTYSRNTTVLHGDRSLMPPSVRAWAAWNYMDDGTPASRVALTYYMNMLQGLPGGRDFFVTLNAPWPIKPEAITYQVLYEHPIYDTAALVSQKHLPLIRPERNTYFCGSYCGYGFHEDGTRAAVTVARHLGVEL</sequence>
<dbReference type="InterPro" id="IPR050464">
    <property type="entry name" value="Zeta_carotene_desat/Oxidored"/>
</dbReference>
<dbReference type="eggNOG" id="COG2907">
    <property type="taxonomic scope" value="Bacteria"/>
</dbReference>
<keyword evidence="3" id="KW-1185">Reference proteome</keyword>
<dbReference type="AlphaFoldDB" id="A8ZSZ6"/>
<dbReference type="PANTHER" id="PTHR42923">
    <property type="entry name" value="PROTOPORPHYRINOGEN OXIDASE"/>
    <property type="match status" value="1"/>
</dbReference>
<name>A8ZSZ6_DESOH</name>
<evidence type="ECO:0000256" key="1">
    <source>
        <dbReference type="SAM" id="Phobius"/>
    </source>
</evidence>
<evidence type="ECO:0000313" key="3">
    <source>
        <dbReference type="Proteomes" id="UP000008561"/>
    </source>
</evidence>
<accession>A8ZSZ6</accession>
<dbReference type="SUPFAM" id="SSF51905">
    <property type="entry name" value="FAD/NAD(P)-binding domain"/>
    <property type="match status" value="1"/>
</dbReference>
<evidence type="ECO:0000313" key="2">
    <source>
        <dbReference type="EMBL" id="ABW66160.1"/>
    </source>
</evidence>
<keyword evidence="1" id="KW-1133">Transmembrane helix</keyword>
<protein>
    <submittedName>
        <fullName evidence="2">Amine oxidase</fullName>
    </submittedName>
</protein>
<dbReference type="KEGG" id="dol:Dole_0350"/>
<organism evidence="2 3">
    <name type="scientific">Desulfosudis oleivorans (strain DSM 6200 / JCM 39069 / Hxd3)</name>
    <name type="common">Desulfococcus oleovorans</name>
    <dbReference type="NCBI Taxonomy" id="96561"/>
    <lineage>
        <taxon>Bacteria</taxon>
        <taxon>Pseudomonadati</taxon>
        <taxon>Thermodesulfobacteriota</taxon>
        <taxon>Desulfobacteria</taxon>
        <taxon>Desulfobacterales</taxon>
        <taxon>Desulfosudaceae</taxon>
        <taxon>Desulfosudis</taxon>
    </lineage>
</organism>
<dbReference type="GO" id="GO:0016491">
    <property type="term" value="F:oxidoreductase activity"/>
    <property type="evidence" value="ECO:0007669"/>
    <property type="project" value="TreeGrafter"/>
</dbReference>